<keyword evidence="4" id="KW-0732">Signal</keyword>
<comment type="subcellular location">
    <subcellularLocation>
        <location evidence="1">Periplasm</location>
    </subcellularLocation>
</comment>
<dbReference type="GO" id="GO:0042597">
    <property type="term" value="C:periplasmic space"/>
    <property type="evidence" value="ECO:0007669"/>
    <property type="project" value="UniProtKB-SubCell"/>
</dbReference>
<reference evidence="9 10" key="1">
    <citation type="submission" date="2015-11" db="EMBL/GenBank/DDBJ databases">
        <title>Expanding the genomic diversity of Burkholderia species for the development of highly accurate diagnostics.</title>
        <authorList>
            <person name="Sahl J."/>
            <person name="Keim P."/>
            <person name="Wagner D."/>
        </authorList>
    </citation>
    <scope>NUCLEOTIDE SEQUENCE [LARGE SCALE GENOMIC DNA]</scope>
    <source>
        <strain evidence="9 10">MSMB368WGS</strain>
    </source>
</reference>
<keyword evidence="7" id="KW-0472">Membrane</keyword>
<dbReference type="GO" id="GO:0042121">
    <property type="term" value="P:alginic acid biosynthetic process"/>
    <property type="evidence" value="ECO:0007669"/>
    <property type="project" value="UniProtKB-UniPathway"/>
</dbReference>
<evidence type="ECO:0000259" key="8">
    <source>
        <dbReference type="Pfam" id="PF16822"/>
    </source>
</evidence>
<proteinExistence type="predicted"/>
<dbReference type="UniPathway" id="UPA00286"/>
<dbReference type="InterPro" id="IPR036514">
    <property type="entry name" value="SGNH_hydro_sf"/>
</dbReference>
<gene>
    <name evidence="9" type="ORF">WT56_17545</name>
</gene>
<dbReference type="GO" id="GO:0016740">
    <property type="term" value="F:transferase activity"/>
    <property type="evidence" value="ECO:0007669"/>
    <property type="project" value="UniProtKB-KW"/>
</dbReference>
<keyword evidence="7" id="KW-0812">Transmembrane</keyword>
<dbReference type="SUPFAM" id="SSF52266">
    <property type="entry name" value="SGNH hydrolase"/>
    <property type="match status" value="1"/>
</dbReference>
<dbReference type="EMBL" id="LPJR01000031">
    <property type="protein sequence ID" value="KWF29312.1"/>
    <property type="molecule type" value="Genomic_DNA"/>
</dbReference>
<comment type="pathway">
    <text evidence="2">Glycan biosynthesis; alginate biosynthesis.</text>
</comment>
<name>A0A132EFF5_9BURK</name>
<evidence type="ECO:0000256" key="5">
    <source>
        <dbReference type="ARBA" id="ARBA00022764"/>
    </source>
</evidence>
<keyword evidence="5" id="KW-0574">Periplasm</keyword>
<organism evidence="9 10">
    <name type="scientific">Burkholderia pseudomultivorans</name>
    <dbReference type="NCBI Taxonomy" id="1207504"/>
    <lineage>
        <taxon>Bacteria</taxon>
        <taxon>Pseudomonadati</taxon>
        <taxon>Pseudomonadota</taxon>
        <taxon>Betaproteobacteria</taxon>
        <taxon>Burkholderiales</taxon>
        <taxon>Burkholderiaceae</taxon>
        <taxon>Burkholderia</taxon>
        <taxon>Burkholderia cepacia complex</taxon>
    </lineage>
</organism>
<dbReference type="Gene3D" id="3.40.50.1110">
    <property type="entry name" value="SGNH hydrolase"/>
    <property type="match status" value="1"/>
</dbReference>
<dbReference type="GO" id="GO:0016788">
    <property type="term" value="F:hydrolase activity, acting on ester bonds"/>
    <property type="evidence" value="ECO:0007669"/>
    <property type="project" value="UniProtKB-ARBA"/>
</dbReference>
<keyword evidence="7" id="KW-1133">Transmembrane helix</keyword>
<dbReference type="OrthoDB" id="9126724at2"/>
<dbReference type="Proteomes" id="UP000062912">
    <property type="component" value="Unassembled WGS sequence"/>
</dbReference>
<feature type="transmembrane region" description="Helical" evidence="7">
    <location>
        <begin position="17"/>
        <end position="34"/>
    </location>
</feature>
<keyword evidence="6" id="KW-0016">Alginate biosynthesis</keyword>
<dbReference type="Pfam" id="PF16822">
    <property type="entry name" value="ALGX"/>
    <property type="match status" value="1"/>
</dbReference>
<evidence type="ECO:0000313" key="10">
    <source>
        <dbReference type="Proteomes" id="UP000062912"/>
    </source>
</evidence>
<dbReference type="RefSeq" id="WP_060242424.1">
    <property type="nucleotide sequence ID" value="NZ_LPJR01000031.1"/>
</dbReference>
<dbReference type="AlphaFoldDB" id="A0A132EFF5"/>
<feature type="domain" description="AlgX/AlgJ SGNH hydrolase-like" evidence="8">
    <location>
        <begin position="261"/>
        <end position="369"/>
    </location>
</feature>
<evidence type="ECO:0000256" key="6">
    <source>
        <dbReference type="ARBA" id="ARBA00022841"/>
    </source>
</evidence>
<keyword evidence="3" id="KW-0808">Transferase</keyword>
<dbReference type="InterPro" id="IPR031811">
    <property type="entry name" value="ALGX/ALGJ_SGNH-like"/>
</dbReference>
<evidence type="ECO:0000256" key="3">
    <source>
        <dbReference type="ARBA" id="ARBA00022679"/>
    </source>
</evidence>
<sequence length="387" mass="41811">MTQSTDRQTRRLARRDYLLLPAVCLLTVLAMFVVSEAGTRLAWSAGHTGQECHAPDPRLGIVNVPNCTMRVKSPETPWITYHYNECGFRSPDACGPKPAGTRRVAILGTSFAEGTSVPYDKSFSALSAARLTRLCRRPVEFQNLGVYELPLRKVMARIGPALRLQPDAAILAIAPFDLEKLNRPDDADDSAGIKRVATAANGPAPRADMLTRIKDVVKNSRAVTVAEHFMFQNPDIQVPMYLQYGDKANFLRPPFSPAWMQRLAAADTLIGNAAARFHAAGVPLLLLAIPQRTQAELMASQTLPPGVDPMALQHALKAIAAKHGVGFIDLSAEFTRNPHPGNLYYPVDNHLNEDGSQAVASSIVTSLSTGGFAAFDGCARASSQGDA</sequence>
<evidence type="ECO:0000256" key="1">
    <source>
        <dbReference type="ARBA" id="ARBA00004418"/>
    </source>
</evidence>
<evidence type="ECO:0000256" key="7">
    <source>
        <dbReference type="SAM" id="Phobius"/>
    </source>
</evidence>
<protein>
    <recommendedName>
        <fullName evidence="8">AlgX/AlgJ SGNH hydrolase-like domain-containing protein</fullName>
    </recommendedName>
</protein>
<evidence type="ECO:0000256" key="4">
    <source>
        <dbReference type="ARBA" id="ARBA00022729"/>
    </source>
</evidence>
<evidence type="ECO:0000313" key="9">
    <source>
        <dbReference type="EMBL" id="KWF29312.1"/>
    </source>
</evidence>
<comment type="caution">
    <text evidence="9">The sequence shown here is derived from an EMBL/GenBank/DDBJ whole genome shotgun (WGS) entry which is preliminary data.</text>
</comment>
<evidence type="ECO:0000256" key="2">
    <source>
        <dbReference type="ARBA" id="ARBA00005182"/>
    </source>
</evidence>
<accession>A0A132EFF5</accession>